<protein>
    <submittedName>
        <fullName evidence="3">Uncharacterized protein</fullName>
    </submittedName>
</protein>
<dbReference type="AlphaFoldDB" id="A0A2W5GM94"/>
<gene>
    <name evidence="3" type="ORF">DI598_11615</name>
</gene>
<keyword evidence="2" id="KW-0472">Membrane</keyword>
<comment type="caution">
    <text evidence="3">The sequence shown here is derived from an EMBL/GenBank/DDBJ whole genome shotgun (WGS) entry which is preliminary data.</text>
</comment>
<feature type="transmembrane region" description="Helical" evidence="2">
    <location>
        <begin position="67"/>
        <end position="93"/>
    </location>
</feature>
<name>A0A2W5GM94_9SPHI</name>
<reference evidence="3 4" key="1">
    <citation type="submission" date="2017-11" db="EMBL/GenBank/DDBJ databases">
        <title>Infants hospitalized years apart are colonized by the same room-sourced microbial strains.</title>
        <authorList>
            <person name="Brooks B."/>
            <person name="Olm M.R."/>
            <person name="Firek B.A."/>
            <person name="Baker R."/>
            <person name="Thomas B.C."/>
            <person name="Morowitz M.J."/>
            <person name="Banfield J.F."/>
        </authorList>
    </citation>
    <scope>NUCLEOTIDE SEQUENCE [LARGE SCALE GENOMIC DNA]</scope>
    <source>
        <strain evidence="3">S2_009_000_R2_76</strain>
    </source>
</reference>
<evidence type="ECO:0000256" key="2">
    <source>
        <dbReference type="SAM" id="Phobius"/>
    </source>
</evidence>
<feature type="coiled-coil region" evidence="1">
    <location>
        <begin position="41"/>
        <end position="68"/>
    </location>
</feature>
<keyword evidence="2" id="KW-1133">Transmembrane helix</keyword>
<organism evidence="3 4">
    <name type="scientific">Pseudopedobacter saltans</name>
    <dbReference type="NCBI Taxonomy" id="151895"/>
    <lineage>
        <taxon>Bacteria</taxon>
        <taxon>Pseudomonadati</taxon>
        <taxon>Bacteroidota</taxon>
        <taxon>Sphingobacteriia</taxon>
        <taxon>Sphingobacteriales</taxon>
        <taxon>Sphingobacteriaceae</taxon>
        <taxon>Pseudopedobacter</taxon>
    </lineage>
</organism>
<dbReference type="EMBL" id="QFOI01000209">
    <property type="protein sequence ID" value="PZP46866.1"/>
    <property type="molecule type" value="Genomic_DNA"/>
</dbReference>
<sequence>MELTEQQTVDSIYQYTADLLLNQKKSPEQAIEELQTKGLSIEDAKIVVGNLQEQIQKAKKERAQKDMLYGGLWCIGGTIGTFANTGFIFWGAILFGGIQFIKGVVNSIK</sequence>
<evidence type="ECO:0000313" key="3">
    <source>
        <dbReference type="EMBL" id="PZP46866.1"/>
    </source>
</evidence>
<evidence type="ECO:0000256" key="1">
    <source>
        <dbReference type="SAM" id="Coils"/>
    </source>
</evidence>
<evidence type="ECO:0000313" key="4">
    <source>
        <dbReference type="Proteomes" id="UP000249645"/>
    </source>
</evidence>
<keyword evidence="1" id="KW-0175">Coiled coil</keyword>
<proteinExistence type="predicted"/>
<accession>A0A2W5GM94</accession>
<dbReference type="Proteomes" id="UP000249645">
    <property type="component" value="Unassembled WGS sequence"/>
</dbReference>
<keyword evidence="2" id="KW-0812">Transmembrane</keyword>